<dbReference type="NCBIfam" id="TIGR00706">
    <property type="entry name" value="SppA_dom"/>
    <property type="match status" value="1"/>
</dbReference>
<evidence type="ECO:0000256" key="7">
    <source>
        <dbReference type="SAM" id="Phobius"/>
    </source>
</evidence>
<dbReference type="InterPro" id="IPR004635">
    <property type="entry name" value="Pept_S49_SppA"/>
</dbReference>
<protein>
    <submittedName>
        <fullName evidence="9">Signal peptide peptidase SppA</fullName>
    </submittedName>
</protein>
<organism evidence="9 10">
    <name type="scientific">Sediminibacterium roseum</name>
    <dbReference type="NCBI Taxonomy" id="1978412"/>
    <lineage>
        <taxon>Bacteria</taxon>
        <taxon>Pseudomonadati</taxon>
        <taxon>Bacteroidota</taxon>
        <taxon>Chitinophagia</taxon>
        <taxon>Chitinophagales</taxon>
        <taxon>Chitinophagaceae</taxon>
        <taxon>Sediminibacterium</taxon>
    </lineage>
</organism>
<dbReference type="Gene3D" id="6.20.330.10">
    <property type="match status" value="1"/>
</dbReference>
<feature type="transmembrane region" description="Helical" evidence="7">
    <location>
        <begin position="7"/>
        <end position="30"/>
    </location>
</feature>
<keyword evidence="4" id="KW-0378">Hydrolase</keyword>
<keyword evidence="7" id="KW-0812">Transmembrane</keyword>
<dbReference type="Gene3D" id="3.90.226.10">
    <property type="entry name" value="2-enoyl-CoA Hydratase, Chain A, domain 1"/>
    <property type="match status" value="2"/>
</dbReference>
<feature type="domain" description="Peptidase S49" evidence="8">
    <location>
        <begin position="120"/>
        <end position="269"/>
    </location>
</feature>
<dbReference type="PIRSF" id="PIRSF001217">
    <property type="entry name" value="Protease_4_SppA"/>
    <property type="match status" value="1"/>
</dbReference>
<comment type="caution">
    <text evidence="9">The sequence shown here is derived from an EMBL/GenBank/DDBJ whole genome shotgun (WGS) entry which is preliminary data.</text>
</comment>
<evidence type="ECO:0000256" key="3">
    <source>
        <dbReference type="ARBA" id="ARBA00022670"/>
    </source>
</evidence>
<dbReference type="SUPFAM" id="SSF52096">
    <property type="entry name" value="ClpP/crotonase"/>
    <property type="match status" value="2"/>
</dbReference>
<dbReference type="InterPro" id="IPR002142">
    <property type="entry name" value="Peptidase_S49"/>
</dbReference>
<dbReference type="PANTHER" id="PTHR33209">
    <property type="entry name" value="PROTEASE 4"/>
    <property type="match status" value="1"/>
</dbReference>
<dbReference type="NCBIfam" id="TIGR00705">
    <property type="entry name" value="SppA_67K"/>
    <property type="match status" value="1"/>
</dbReference>
<dbReference type="CDD" id="cd07018">
    <property type="entry name" value="S49_SppA_67K_type"/>
    <property type="match status" value="1"/>
</dbReference>
<keyword evidence="6 7" id="KW-0472">Membrane</keyword>
<accession>A0ABW9ZVY9</accession>
<dbReference type="Pfam" id="PF01343">
    <property type="entry name" value="Peptidase_S49"/>
    <property type="match status" value="2"/>
</dbReference>
<evidence type="ECO:0000256" key="2">
    <source>
        <dbReference type="ARBA" id="ARBA00008683"/>
    </source>
</evidence>
<comment type="similarity">
    <text evidence="2">Belongs to the peptidase S49 family.</text>
</comment>
<sequence>MKQFFKIFFATLLALIIFSVIGIFVLIGVISNAASEEKVIVGNNAVLVLDLSNNFKEQVEHSPFNFLKDGDNEPPSLYEMVRLIRHAKSDSAIKGIYILCDNNVNGYAASEELRKALLDFKTAKKFMIAYGETITQKGYYLGNVADKIYCHPQGGLDWSGFAVNLLFFKGTLDKLEIQPQIFYAGKFKSATEPLRETQMTEANRLQTAVWLGDLYSEFLNTAAAARKTDTAKLRSLAVNGTIQTAHDAFTNGLVDGLRYDDQLKKELLAKLKLGDRDRINFVTFGDYAKSADYKNYSGDGKIALIYADGDIVSGSGDEGQVGSDEFRNIIRKARLDEEVKAIVFRVNSPGGSALASDVIWREITLARKTKPVVVSMGDVAASGGYYISCNADSVFANANTITGSIGVFSIVLNYQSFLKNKLGITSDRVKTAPYADMGNGDRPLTETEKRFLQAGTDSIYATFKTRVSEGRKKDTAYVSSIAQGRVWTGARGLEAGLVDRIGTLQDAIDCAARMAKIKEYRLREYPEKKSLFERIMNNYKRSVKTKMIKEEIGESEYKTLQELKNIKQMIGTTQARMPFKIDLN</sequence>
<dbReference type="InterPro" id="IPR029045">
    <property type="entry name" value="ClpP/crotonase-like_dom_sf"/>
</dbReference>
<dbReference type="RefSeq" id="WP_161819001.1">
    <property type="nucleotide sequence ID" value="NZ_JAACJS010000015.1"/>
</dbReference>
<keyword evidence="10" id="KW-1185">Reference proteome</keyword>
<name>A0ABW9ZVY9_9BACT</name>
<keyword evidence="5" id="KW-0720">Serine protease</keyword>
<evidence type="ECO:0000259" key="8">
    <source>
        <dbReference type="Pfam" id="PF01343"/>
    </source>
</evidence>
<dbReference type="InterPro" id="IPR047217">
    <property type="entry name" value="S49_SppA_67K_type_N"/>
</dbReference>
<keyword evidence="3" id="KW-0645">Protease</keyword>
<evidence type="ECO:0000256" key="6">
    <source>
        <dbReference type="ARBA" id="ARBA00023136"/>
    </source>
</evidence>
<keyword evidence="7" id="KW-1133">Transmembrane helix</keyword>
<evidence type="ECO:0000313" key="9">
    <source>
        <dbReference type="EMBL" id="NCI50685.1"/>
    </source>
</evidence>
<proteinExistence type="inferred from homology"/>
<evidence type="ECO:0000256" key="4">
    <source>
        <dbReference type="ARBA" id="ARBA00022801"/>
    </source>
</evidence>
<dbReference type="CDD" id="cd07023">
    <property type="entry name" value="S49_Sppa_N_C"/>
    <property type="match status" value="1"/>
</dbReference>
<evidence type="ECO:0000256" key="1">
    <source>
        <dbReference type="ARBA" id="ARBA00004370"/>
    </source>
</evidence>
<gene>
    <name evidence="9" type="primary">sppA</name>
    <name evidence="9" type="ORF">GWC95_12175</name>
</gene>
<dbReference type="PANTHER" id="PTHR33209:SF1">
    <property type="entry name" value="PEPTIDASE S49 DOMAIN-CONTAINING PROTEIN"/>
    <property type="match status" value="1"/>
</dbReference>
<dbReference type="InterPro" id="IPR004634">
    <property type="entry name" value="Pept_S49_pIV"/>
</dbReference>
<dbReference type="EMBL" id="JAACJS010000015">
    <property type="protein sequence ID" value="NCI50685.1"/>
    <property type="molecule type" value="Genomic_DNA"/>
</dbReference>
<comment type="subcellular location">
    <subcellularLocation>
        <location evidence="1">Membrane</location>
    </subcellularLocation>
</comment>
<evidence type="ECO:0000313" key="10">
    <source>
        <dbReference type="Proteomes" id="UP000753802"/>
    </source>
</evidence>
<evidence type="ECO:0000256" key="5">
    <source>
        <dbReference type="ARBA" id="ARBA00022825"/>
    </source>
</evidence>
<feature type="domain" description="Peptidase S49" evidence="8">
    <location>
        <begin position="367"/>
        <end position="517"/>
    </location>
</feature>
<dbReference type="Proteomes" id="UP000753802">
    <property type="component" value="Unassembled WGS sequence"/>
</dbReference>
<dbReference type="InterPro" id="IPR047272">
    <property type="entry name" value="S49_SppA_C"/>
</dbReference>
<reference evidence="9 10" key="1">
    <citation type="submission" date="2020-01" db="EMBL/GenBank/DDBJ databases">
        <title>Genome analysis.</title>
        <authorList>
            <person name="Wu S."/>
            <person name="Wang G."/>
        </authorList>
    </citation>
    <scope>NUCLEOTIDE SEQUENCE [LARGE SCALE GENOMIC DNA]</scope>
    <source>
        <strain evidence="9 10">SYL130</strain>
    </source>
</reference>